<dbReference type="OrthoDB" id="5773441at2759"/>
<dbReference type="AlphaFoldDB" id="A0A183ECE0"/>
<evidence type="ECO:0000313" key="2">
    <source>
        <dbReference type="Proteomes" id="UP000271098"/>
    </source>
</evidence>
<reference evidence="1 2" key="2">
    <citation type="submission" date="2018-11" db="EMBL/GenBank/DDBJ databases">
        <authorList>
            <consortium name="Pathogen Informatics"/>
        </authorList>
    </citation>
    <scope>NUCLEOTIDE SEQUENCE [LARGE SCALE GENOMIC DNA]</scope>
</reference>
<evidence type="ECO:0000313" key="1">
    <source>
        <dbReference type="EMBL" id="VDN32160.1"/>
    </source>
</evidence>
<organism evidence="3">
    <name type="scientific">Gongylonema pulchrum</name>
    <dbReference type="NCBI Taxonomy" id="637853"/>
    <lineage>
        <taxon>Eukaryota</taxon>
        <taxon>Metazoa</taxon>
        <taxon>Ecdysozoa</taxon>
        <taxon>Nematoda</taxon>
        <taxon>Chromadorea</taxon>
        <taxon>Rhabditida</taxon>
        <taxon>Spirurina</taxon>
        <taxon>Spiruromorpha</taxon>
        <taxon>Spiruroidea</taxon>
        <taxon>Gongylonematidae</taxon>
        <taxon>Gongylonema</taxon>
    </lineage>
</organism>
<evidence type="ECO:0000313" key="3">
    <source>
        <dbReference type="WBParaSite" id="GPUH_0001865601-mRNA-1"/>
    </source>
</evidence>
<proteinExistence type="predicted"/>
<protein>
    <submittedName>
        <fullName evidence="3">DUF659 domain-containing protein</fullName>
    </submittedName>
</protein>
<dbReference type="Proteomes" id="UP000271098">
    <property type="component" value="Unassembled WGS sequence"/>
</dbReference>
<sequence length="163" mass="18128">MNGMAGVMGTAEQWTSDLVAPLNNILRGLPKYSSNRISSFAQRIRDVCKENPFRLNFEFTNCVNRCGDRVAARILLKGQTSWASICDAYHYNTGDFMSFVVPCWSRYGDEVVALCTTQATVLQNAASSLVDSGINMITDHLLDLCRSQLNQGIVLQISSFIYI</sequence>
<name>A0A183ECE0_9BILA</name>
<accession>A0A183ECE0</accession>
<gene>
    <name evidence="1" type="ORF">GPUH_LOCUS18632</name>
</gene>
<keyword evidence="2" id="KW-1185">Reference proteome</keyword>
<dbReference type="WBParaSite" id="GPUH_0001865601-mRNA-1">
    <property type="protein sequence ID" value="GPUH_0001865601-mRNA-1"/>
    <property type="gene ID" value="GPUH_0001865601"/>
</dbReference>
<reference evidence="3" key="1">
    <citation type="submission" date="2016-06" db="UniProtKB">
        <authorList>
            <consortium name="WormBaseParasite"/>
        </authorList>
    </citation>
    <scope>IDENTIFICATION</scope>
</reference>
<dbReference type="EMBL" id="UYRT01087095">
    <property type="protein sequence ID" value="VDN32160.1"/>
    <property type="molecule type" value="Genomic_DNA"/>
</dbReference>